<dbReference type="EMBL" id="MLFR01000030">
    <property type="protein sequence ID" value="ORM66969.1"/>
    <property type="molecule type" value="Genomic_DNA"/>
</dbReference>
<dbReference type="InterPro" id="IPR031552">
    <property type="entry name" value="ParE-like_toxin"/>
</dbReference>
<proteinExistence type="predicted"/>
<accession>A0A1X1CRA5</accession>
<comment type="caution">
    <text evidence="1">The sequence shown here is derived from an EMBL/GenBank/DDBJ whole genome shotgun (WGS) entry which is preliminary data.</text>
</comment>
<dbReference type="Proteomes" id="UP000193558">
    <property type="component" value="Unassembled WGS sequence"/>
</dbReference>
<dbReference type="OrthoDB" id="5296677at2"/>
<dbReference type="Pfam" id="PF15781">
    <property type="entry name" value="ParE-like_toxin"/>
    <property type="match status" value="1"/>
</dbReference>
<evidence type="ECO:0000313" key="2">
    <source>
        <dbReference type="Proteomes" id="UP000193558"/>
    </source>
</evidence>
<reference evidence="1 2" key="1">
    <citation type="journal article" date="2017" name="Antonie Van Leeuwenhoek">
        <title>Phylogenomic resolution of the bacterial genus Pantoea and its relationship with Erwinia and Tatumella.</title>
        <authorList>
            <person name="Palmer M."/>
            <person name="Steenkamp E.T."/>
            <person name="Coetzee M.P."/>
            <person name="Chan W.Y."/>
            <person name="van Zyl E."/>
            <person name="De Maayer P."/>
            <person name="Coutinho T.A."/>
            <person name="Blom J."/>
            <person name="Smits T.H."/>
            <person name="Duffy B."/>
            <person name="Venter S.N."/>
        </authorList>
    </citation>
    <scope>NUCLEOTIDE SEQUENCE [LARGE SCALE GENOMIC DNA]</scope>
    <source>
        <strain evidence="1 2">LMG 26275</strain>
    </source>
</reference>
<gene>
    <name evidence="1" type="ORF">HA51_21560</name>
</gene>
<evidence type="ECO:0000313" key="1">
    <source>
        <dbReference type="EMBL" id="ORM66969.1"/>
    </source>
</evidence>
<dbReference type="AlphaFoldDB" id="A0A1X1CRA5"/>
<organism evidence="1 2">
    <name type="scientific">Pantoea rwandensis</name>
    <dbReference type="NCBI Taxonomy" id="1076550"/>
    <lineage>
        <taxon>Bacteria</taxon>
        <taxon>Pseudomonadati</taxon>
        <taxon>Pseudomonadota</taxon>
        <taxon>Gammaproteobacteria</taxon>
        <taxon>Enterobacterales</taxon>
        <taxon>Erwiniaceae</taxon>
        <taxon>Pantoea</taxon>
    </lineage>
</organism>
<sequence length="109" mass="13053">MCAEKTGQEVEVYQTGRFEKAFNRLTEQDKEGVDEEIDRIIANPEIGERKKGDLSYLWVHKFYLGKQQYLLGHRWVDQRLEIYLLSLGTHENYYDDQKQHRKNDLKFIG</sequence>
<protein>
    <submittedName>
        <fullName evidence="1">Addiction module toxin RelE</fullName>
    </submittedName>
</protein>
<dbReference type="RefSeq" id="WP_084936702.1">
    <property type="nucleotide sequence ID" value="NZ_MLFR01000030.1"/>
</dbReference>
<name>A0A1X1CRA5_9GAMM</name>